<reference evidence="2 3" key="1">
    <citation type="submission" date="2023-07" db="EMBL/GenBank/DDBJ databases">
        <title>Genomic Encyclopedia of Type Strains, Phase IV (KMG-IV): sequencing the most valuable type-strain genomes for metagenomic binning, comparative biology and taxonomic classification.</title>
        <authorList>
            <person name="Goeker M."/>
        </authorList>
    </citation>
    <scope>NUCLEOTIDE SEQUENCE [LARGE SCALE GENOMIC DNA]</scope>
    <source>
        <strain evidence="2 3">DSM 12751</strain>
    </source>
</reference>
<name>A0ABT9VXZ7_9BACI</name>
<protein>
    <recommendedName>
        <fullName evidence="1">UPF0398 protein J2S11_001740</fullName>
    </recommendedName>
</protein>
<comment type="caution">
    <text evidence="2">The sequence shown here is derived from an EMBL/GenBank/DDBJ whole genome shotgun (WGS) entry which is preliminary data.</text>
</comment>
<organism evidence="2 3">
    <name type="scientific">Caldalkalibacillus horti</name>
    <dbReference type="NCBI Taxonomy" id="77523"/>
    <lineage>
        <taxon>Bacteria</taxon>
        <taxon>Bacillati</taxon>
        <taxon>Bacillota</taxon>
        <taxon>Bacilli</taxon>
        <taxon>Bacillales</taxon>
        <taxon>Bacillaceae</taxon>
        <taxon>Caldalkalibacillus</taxon>
    </lineage>
</organism>
<dbReference type="SUPFAM" id="SSF102405">
    <property type="entry name" value="MCP/YpsA-like"/>
    <property type="match status" value="1"/>
</dbReference>
<proteinExistence type="inferred from homology"/>
<keyword evidence="3" id="KW-1185">Reference proteome</keyword>
<dbReference type="HAMAP" id="MF_01575">
    <property type="entry name" value="UPF0398"/>
    <property type="match status" value="1"/>
</dbReference>
<dbReference type="PIRSF" id="PIRSF021290">
    <property type="entry name" value="DUF1273"/>
    <property type="match status" value="1"/>
</dbReference>
<dbReference type="Gene3D" id="3.40.50.450">
    <property type="match status" value="1"/>
</dbReference>
<dbReference type="Proteomes" id="UP001235840">
    <property type="component" value="Unassembled WGS sequence"/>
</dbReference>
<sequence length="184" mass="21737">MIKRLVVTGYKAHELGIFNEKKHPGFPYIKRALEQRLRVLIDEGLEWVIISGQLGVELWTAEIVLELKQEFPDIKLAVLTPFLNQEQNWKEEKQEYYRGIVNQVDYVNSITKREYEGPWQFKAKTEFLLDNSDALLLLYDDEKEGSPKFLLEEAKKRAEKEGYEYMQITSYDLQLLVEEDSFHS</sequence>
<gene>
    <name evidence="2" type="ORF">J2S11_001740</name>
</gene>
<comment type="similarity">
    <text evidence="1">Belongs to the UPF0398 family.</text>
</comment>
<dbReference type="NCBIfam" id="NF010181">
    <property type="entry name" value="PRK13660.1"/>
    <property type="match status" value="1"/>
</dbReference>
<dbReference type="EMBL" id="JAUSTY010000006">
    <property type="protein sequence ID" value="MDQ0165839.1"/>
    <property type="molecule type" value="Genomic_DNA"/>
</dbReference>
<dbReference type="RefSeq" id="WP_307393459.1">
    <property type="nucleotide sequence ID" value="NZ_BAAADK010000032.1"/>
</dbReference>
<dbReference type="Pfam" id="PF06908">
    <property type="entry name" value="YpsA"/>
    <property type="match status" value="1"/>
</dbReference>
<accession>A0ABT9VXZ7</accession>
<evidence type="ECO:0000256" key="1">
    <source>
        <dbReference type="HAMAP-Rule" id="MF_01575"/>
    </source>
</evidence>
<evidence type="ECO:0000313" key="2">
    <source>
        <dbReference type="EMBL" id="MDQ0165839.1"/>
    </source>
</evidence>
<dbReference type="PANTHER" id="PTHR38440:SF1">
    <property type="entry name" value="UPF0398 PROTEIN SPR0331"/>
    <property type="match status" value="1"/>
</dbReference>
<dbReference type="InterPro" id="IPR010697">
    <property type="entry name" value="YspA"/>
</dbReference>
<dbReference type="PANTHER" id="PTHR38440">
    <property type="entry name" value="UPF0398 PROTEIN YPSA"/>
    <property type="match status" value="1"/>
</dbReference>
<evidence type="ECO:0000313" key="3">
    <source>
        <dbReference type="Proteomes" id="UP001235840"/>
    </source>
</evidence>